<evidence type="ECO:0000313" key="2">
    <source>
        <dbReference type="Proteomes" id="UP000886523"/>
    </source>
</evidence>
<dbReference type="OrthoDB" id="525520at2759"/>
<gene>
    <name evidence="1" type="ORF">BS47DRAFT_1335627</name>
</gene>
<accession>A0A9P6DZE5</accession>
<comment type="caution">
    <text evidence="1">The sequence shown here is derived from an EMBL/GenBank/DDBJ whole genome shotgun (WGS) entry which is preliminary data.</text>
</comment>
<sequence>MARYSIHDSTRVSQFTQSQLTSLTAFLSSLATSPRPRRTPLAAPKHGLPYSAAWNVGSRPAGKMIRILDELVELEIENEL</sequence>
<name>A0A9P6DZE5_9AGAM</name>
<keyword evidence="2" id="KW-1185">Reference proteome</keyword>
<feature type="non-terminal residue" evidence="1">
    <location>
        <position position="80"/>
    </location>
</feature>
<reference evidence="1" key="1">
    <citation type="journal article" date="2020" name="Nat. Commun.">
        <title>Large-scale genome sequencing of mycorrhizal fungi provides insights into the early evolution of symbiotic traits.</title>
        <authorList>
            <person name="Miyauchi S."/>
            <person name="Kiss E."/>
            <person name="Kuo A."/>
            <person name="Drula E."/>
            <person name="Kohler A."/>
            <person name="Sanchez-Garcia M."/>
            <person name="Morin E."/>
            <person name="Andreopoulos B."/>
            <person name="Barry K.W."/>
            <person name="Bonito G."/>
            <person name="Buee M."/>
            <person name="Carver A."/>
            <person name="Chen C."/>
            <person name="Cichocki N."/>
            <person name="Clum A."/>
            <person name="Culley D."/>
            <person name="Crous P.W."/>
            <person name="Fauchery L."/>
            <person name="Girlanda M."/>
            <person name="Hayes R.D."/>
            <person name="Keri Z."/>
            <person name="LaButti K."/>
            <person name="Lipzen A."/>
            <person name="Lombard V."/>
            <person name="Magnuson J."/>
            <person name="Maillard F."/>
            <person name="Murat C."/>
            <person name="Nolan M."/>
            <person name="Ohm R.A."/>
            <person name="Pangilinan J."/>
            <person name="Pereira M.F."/>
            <person name="Perotto S."/>
            <person name="Peter M."/>
            <person name="Pfister S."/>
            <person name="Riley R."/>
            <person name="Sitrit Y."/>
            <person name="Stielow J.B."/>
            <person name="Szollosi G."/>
            <person name="Zifcakova L."/>
            <person name="Stursova M."/>
            <person name="Spatafora J.W."/>
            <person name="Tedersoo L."/>
            <person name="Vaario L.M."/>
            <person name="Yamada A."/>
            <person name="Yan M."/>
            <person name="Wang P."/>
            <person name="Xu J."/>
            <person name="Bruns T."/>
            <person name="Baldrian P."/>
            <person name="Vilgalys R."/>
            <person name="Dunand C."/>
            <person name="Henrissat B."/>
            <person name="Grigoriev I.V."/>
            <person name="Hibbett D."/>
            <person name="Nagy L.G."/>
            <person name="Martin F.M."/>
        </authorList>
    </citation>
    <scope>NUCLEOTIDE SEQUENCE</scope>
    <source>
        <strain evidence="1">UP504</strain>
    </source>
</reference>
<dbReference type="AlphaFoldDB" id="A0A9P6DZE5"/>
<evidence type="ECO:0000313" key="1">
    <source>
        <dbReference type="EMBL" id="KAF9520461.1"/>
    </source>
</evidence>
<organism evidence="1 2">
    <name type="scientific">Hydnum rufescens UP504</name>
    <dbReference type="NCBI Taxonomy" id="1448309"/>
    <lineage>
        <taxon>Eukaryota</taxon>
        <taxon>Fungi</taxon>
        <taxon>Dikarya</taxon>
        <taxon>Basidiomycota</taxon>
        <taxon>Agaricomycotina</taxon>
        <taxon>Agaricomycetes</taxon>
        <taxon>Cantharellales</taxon>
        <taxon>Hydnaceae</taxon>
        <taxon>Hydnum</taxon>
    </lineage>
</organism>
<dbReference type="Proteomes" id="UP000886523">
    <property type="component" value="Unassembled WGS sequence"/>
</dbReference>
<dbReference type="EMBL" id="MU128911">
    <property type="protein sequence ID" value="KAF9520461.1"/>
    <property type="molecule type" value="Genomic_DNA"/>
</dbReference>
<protein>
    <submittedName>
        <fullName evidence="1">Uncharacterized protein</fullName>
    </submittedName>
</protein>
<proteinExistence type="predicted"/>